<accession>A0ABM0ML38</accession>
<dbReference type="GeneID" id="102809951"/>
<evidence type="ECO:0000313" key="2">
    <source>
        <dbReference type="RefSeq" id="XP_006820729.1"/>
    </source>
</evidence>
<name>A0ABM0ML38_SACKO</name>
<dbReference type="InterPro" id="IPR029058">
    <property type="entry name" value="AB_hydrolase_fold"/>
</dbReference>
<dbReference type="PANTHER" id="PTHR12277">
    <property type="entry name" value="ALPHA/BETA HYDROLASE DOMAIN-CONTAINING PROTEIN"/>
    <property type="match status" value="1"/>
</dbReference>
<organism evidence="1 2">
    <name type="scientific">Saccoglossus kowalevskii</name>
    <name type="common">Acorn worm</name>
    <dbReference type="NCBI Taxonomy" id="10224"/>
    <lineage>
        <taxon>Eukaryota</taxon>
        <taxon>Metazoa</taxon>
        <taxon>Hemichordata</taxon>
        <taxon>Enteropneusta</taxon>
        <taxon>Harrimaniidae</taxon>
        <taxon>Saccoglossus</taxon>
    </lineage>
</organism>
<dbReference type="Proteomes" id="UP000694865">
    <property type="component" value="Unplaced"/>
</dbReference>
<dbReference type="SUPFAM" id="SSF53474">
    <property type="entry name" value="alpha/beta-Hydrolases"/>
    <property type="match status" value="1"/>
</dbReference>
<evidence type="ECO:0000313" key="1">
    <source>
        <dbReference type="Proteomes" id="UP000694865"/>
    </source>
</evidence>
<dbReference type="Gene3D" id="3.40.50.1820">
    <property type="entry name" value="alpha/beta hydrolase"/>
    <property type="match status" value="1"/>
</dbReference>
<dbReference type="PANTHER" id="PTHR12277:SF81">
    <property type="entry name" value="PROTEIN ABHD13"/>
    <property type="match status" value="1"/>
</dbReference>
<dbReference type="RefSeq" id="XP_006820729.1">
    <property type="nucleotide sequence ID" value="XM_006820666.1"/>
</dbReference>
<sequence length="187" mass="21346">MGLYIDAESAFDYLLKRSDIDPSKIILFGRSLGGAVAINVASSPKYRDKLCALIVENTFTSIPDVAKVLFRIPILKWIPLWCHKNKYTNIRKIHRVKAPTLFLSGMRDELIPPRMMQLLFQTSISVMKRLAKFENGTHNETWQSEGYFETICQFIIEVTKSRHGPRLNSGHTVDSSVIIETNAFQDI</sequence>
<protein>
    <submittedName>
        <fullName evidence="2">Alpha/beta hydrolase domain-containing protein 13-like</fullName>
    </submittedName>
</protein>
<reference evidence="2" key="1">
    <citation type="submission" date="2025-08" db="UniProtKB">
        <authorList>
            <consortium name="RefSeq"/>
        </authorList>
    </citation>
    <scope>IDENTIFICATION</scope>
    <source>
        <tissue evidence="2">Testes</tissue>
    </source>
</reference>
<keyword evidence="1" id="KW-1185">Reference proteome</keyword>
<proteinExistence type="predicted"/>
<gene>
    <name evidence="2" type="primary">LOC102809951</name>
</gene>